<organism evidence="1 2">
    <name type="scientific">Thalassospira profundimaris</name>
    <dbReference type="NCBI Taxonomy" id="502049"/>
    <lineage>
        <taxon>Bacteria</taxon>
        <taxon>Pseudomonadati</taxon>
        <taxon>Pseudomonadota</taxon>
        <taxon>Alphaproteobacteria</taxon>
        <taxon>Rhodospirillales</taxon>
        <taxon>Thalassospiraceae</taxon>
        <taxon>Thalassospira</taxon>
    </lineage>
</organism>
<dbReference type="Proteomes" id="UP000252517">
    <property type="component" value="Unassembled WGS sequence"/>
</dbReference>
<dbReference type="AlphaFoldDB" id="A0A367X4U4"/>
<sequence>MGRVINAAAQQIEQSACKKTENPVFGNQVKIKTTIDCNGVILFIENADIFDLTAPDKWQGAAGKWLERQQNPKVCTLCFPGS</sequence>
<name>A0A367X4U4_9PROT</name>
<evidence type="ECO:0000313" key="2">
    <source>
        <dbReference type="Proteomes" id="UP000252517"/>
    </source>
</evidence>
<proteinExistence type="predicted"/>
<reference evidence="1 2" key="1">
    <citation type="submission" date="2014-07" db="EMBL/GenBank/DDBJ databases">
        <title>Draft genome sequence of Thalassospira profundimaris S25-3-2.</title>
        <authorList>
            <person name="Lai Q."/>
            <person name="Shao Z."/>
        </authorList>
    </citation>
    <scope>NUCLEOTIDE SEQUENCE [LARGE SCALE GENOMIC DNA]</scope>
    <source>
        <strain evidence="1 2">S25-3-2</strain>
    </source>
</reference>
<evidence type="ECO:0000313" key="1">
    <source>
        <dbReference type="EMBL" id="RCK48684.1"/>
    </source>
</evidence>
<protein>
    <submittedName>
        <fullName evidence="1">Uncharacterized protein</fullName>
    </submittedName>
</protein>
<dbReference type="EMBL" id="JPWH01000010">
    <property type="protein sequence ID" value="RCK48684.1"/>
    <property type="molecule type" value="Genomic_DNA"/>
</dbReference>
<gene>
    <name evidence="1" type="ORF">TH25_13825</name>
</gene>
<comment type="caution">
    <text evidence="1">The sequence shown here is derived from an EMBL/GenBank/DDBJ whole genome shotgun (WGS) entry which is preliminary data.</text>
</comment>
<accession>A0A367X4U4</accession>